<feature type="compositionally biased region" description="Basic and acidic residues" evidence="1">
    <location>
        <begin position="434"/>
        <end position="448"/>
    </location>
</feature>
<dbReference type="InterPro" id="IPR000270">
    <property type="entry name" value="PB1_dom"/>
</dbReference>
<dbReference type="PROSITE" id="PS51745">
    <property type="entry name" value="PB1"/>
    <property type="match status" value="1"/>
</dbReference>
<feature type="compositionally biased region" description="Basic and acidic residues" evidence="1">
    <location>
        <begin position="391"/>
        <end position="402"/>
    </location>
</feature>
<dbReference type="SUPFAM" id="SSF54277">
    <property type="entry name" value="CAD &amp; PB1 domains"/>
    <property type="match status" value="1"/>
</dbReference>
<keyword evidence="4" id="KW-1185">Reference proteome</keyword>
<dbReference type="EMBL" id="KQ257451">
    <property type="protein sequence ID" value="KND03382.1"/>
    <property type="molecule type" value="Genomic_DNA"/>
</dbReference>
<sequence>MLSFKVSYEDTLRRFTFAAPPSWSALEDRIRTLFSISPSLGIKVFWKDEDGDEVLVDRDDEILDISAKGHLVKLWVVAREDKGKEPVNESAVWAELEERYARDLDETGRYVGETGIESSGAKKDKGKKPAVPLAGLEDRYTEWEFDLKEDLDVDETLYANEAGVGGTNEDCVDKTVCTEEDTSAIEKAHVKSNVDVDDHPQASIPEVGHSLIDIDVEAYSVADATTEQVKCLSPPPSEVLMSNVDSWDSDSSKQDTVSPPPPILERPFDLSPANLKAFAKCVRLGENPMELRASCQSLQSSASSSSTYWRASSPFDGSANTVRSNMQALESSPSWLSTYLREASTANGSANTGRPEENETEQIRVNPAPATSNAEIRFGCDTAMTSTRRARLADVDQTEEKPLSALPVVSNGVDVPSADRQQSVQVAEAPCPPVREHPQGPRHPEHPFGLHRRSTMQTSGAYAAGTRRRHSQLRHRMSLPSQPQHYWNFSYFPPPPPPPPPHPPVHHHSYATMPLPRPPNPPRFHPPSMPRPSPPPPRPPTLPGPFAPTEPIISTPIVERNNPQNQPTTYTAENLLTHLRQMRNMGFDDLLVSAEVLVECRGNIDDAVGILTGE</sequence>
<evidence type="ECO:0000259" key="2">
    <source>
        <dbReference type="PROSITE" id="PS51745"/>
    </source>
</evidence>
<evidence type="ECO:0000313" key="4">
    <source>
        <dbReference type="Proteomes" id="UP000053201"/>
    </source>
</evidence>
<feature type="compositionally biased region" description="Pro residues" evidence="1">
    <location>
        <begin position="515"/>
        <end position="548"/>
    </location>
</feature>
<gene>
    <name evidence="3" type="ORF">SPPG_00872</name>
</gene>
<dbReference type="GeneID" id="27684573"/>
<dbReference type="Gene3D" id="1.10.8.10">
    <property type="entry name" value="DNA helicase RuvA subunit, C-terminal domain"/>
    <property type="match status" value="1"/>
</dbReference>
<reference evidence="3 4" key="1">
    <citation type="submission" date="2009-08" db="EMBL/GenBank/DDBJ databases">
        <title>The Genome Sequence of Spizellomyces punctatus strain DAOM BR117.</title>
        <authorList>
            <consortium name="The Broad Institute Genome Sequencing Platform"/>
            <person name="Russ C."/>
            <person name="Cuomo C."/>
            <person name="Shea T."/>
            <person name="Young S.K."/>
            <person name="Zeng Q."/>
            <person name="Koehrsen M."/>
            <person name="Haas B."/>
            <person name="Borodovsky M."/>
            <person name="Guigo R."/>
            <person name="Alvarado L."/>
            <person name="Berlin A."/>
            <person name="Bochicchio J."/>
            <person name="Borenstein D."/>
            <person name="Chapman S."/>
            <person name="Chen Z."/>
            <person name="Engels R."/>
            <person name="Freedman E."/>
            <person name="Gellesch M."/>
            <person name="Goldberg J."/>
            <person name="Griggs A."/>
            <person name="Gujja S."/>
            <person name="Heiman D."/>
            <person name="Hepburn T."/>
            <person name="Howarth C."/>
            <person name="Jen D."/>
            <person name="Larson L."/>
            <person name="Lewis B."/>
            <person name="Mehta T."/>
            <person name="Park D."/>
            <person name="Pearson M."/>
            <person name="Roberts A."/>
            <person name="Saif S."/>
            <person name="Shenoy N."/>
            <person name="Sisk P."/>
            <person name="Stolte C."/>
            <person name="Sykes S."/>
            <person name="Thomson T."/>
            <person name="Walk T."/>
            <person name="White J."/>
            <person name="Yandava C."/>
            <person name="Burger G."/>
            <person name="Gray M.W."/>
            <person name="Holland P.W.H."/>
            <person name="King N."/>
            <person name="Lang F.B.F."/>
            <person name="Roger A.J."/>
            <person name="Ruiz-Trillo I."/>
            <person name="Lander E."/>
            <person name="Nusbaum C."/>
        </authorList>
    </citation>
    <scope>NUCLEOTIDE SEQUENCE [LARGE SCALE GENOMIC DNA]</scope>
    <source>
        <strain evidence="3 4">DAOM BR117</strain>
    </source>
</reference>
<dbReference type="SMART" id="SM00666">
    <property type="entry name" value="PB1"/>
    <property type="match status" value="1"/>
</dbReference>
<name>A0A0L0HQJ5_SPIPD</name>
<dbReference type="InParanoid" id="A0A0L0HQJ5"/>
<dbReference type="OrthoDB" id="2119010at2759"/>
<proteinExistence type="predicted"/>
<dbReference type="RefSeq" id="XP_016611421.1">
    <property type="nucleotide sequence ID" value="XM_016749200.1"/>
</dbReference>
<feature type="region of interest" description="Disordered" evidence="1">
    <location>
        <begin position="431"/>
        <end position="451"/>
    </location>
</feature>
<protein>
    <recommendedName>
        <fullName evidence="2">PB1 domain-containing protein</fullName>
    </recommendedName>
</protein>
<dbReference type="SUPFAM" id="SSF46934">
    <property type="entry name" value="UBA-like"/>
    <property type="match status" value="1"/>
</dbReference>
<dbReference type="AlphaFoldDB" id="A0A0L0HQJ5"/>
<accession>A0A0L0HQJ5</accession>
<feature type="domain" description="PB1" evidence="2">
    <location>
        <begin position="1"/>
        <end position="79"/>
    </location>
</feature>
<feature type="region of interest" description="Disordered" evidence="1">
    <location>
        <begin position="498"/>
        <end position="550"/>
    </location>
</feature>
<dbReference type="Pfam" id="PF00564">
    <property type="entry name" value="PB1"/>
    <property type="match status" value="1"/>
</dbReference>
<organism evidence="3 4">
    <name type="scientific">Spizellomyces punctatus (strain DAOM BR117)</name>
    <dbReference type="NCBI Taxonomy" id="645134"/>
    <lineage>
        <taxon>Eukaryota</taxon>
        <taxon>Fungi</taxon>
        <taxon>Fungi incertae sedis</taxon>
        <taxon>Chytridiomycota</taxon>
        <taxon>Chytridiomycota incertae sedis</taxon>
        <taxon>Chytridiomycetes</taxon>
        <taxon>Spizellomycetales</taxon>
        <taxon>Spizellomycetaceae</taxon>
        <taxon>Spizellomyces</taxon>
    </lineage>
</organism>
<feature type="region of interest" description="Disordered" evidence="1">
    <location>
        <begin position="389"/>
        <end position="416"/>
    </location>
</feature>
<dbReference type="VEuPathDB" id="FungiDB:SPPG_00872"/>
<dbReference type="InterPro" id="IPR053793">
    <property type="entry name" value="PB1-like"/>
</dbReference>
<evidence type="ECO:0000313" key="3">
    <source>
        <dbReference type="EMBL" id="KND03382.1"/>
    </source>
</evidence>
<feature type="region of interest" description="Disordered" evidence="1">
    <location>
        <begin position="344"/>
        <end position="372"/>
    </location>
</feature>
<feature type="region of interest" description="Disordered" evidence="1">
    <location>
        <begin position="232"/>
        <end position="260"/>
    </location>
</feature>
<dbReference type="Gene3D" id="3.10.20.90">
    <property type="entry name" value="Phosphatidylinositol 3-kinase Catalytic Subunit, Chain A, domain 1"/>
    <property type="match status" value="1"/>
</dbReference>
<dbReference type="Proteomes" id="UP000053201">
    <property type="component" value="Unassembled WGS sequence"/>
</dbReference>
<evidence type="ECO:0000256" key="1">
    <source>
        <dbReference type="SAM" id="MobiDB-lite"/>
    </source>
</evidence>
<dbReference type="InterPro" id="IPR009060">
    <property type="entry name" value="UBA-like_sf"/>
</dbReference>
<dbReference type="CDD" id="cd05992">
    <property type="entry name" value="PB1"/>
    <property type="match status" value="1"/>
</dbReference>